<dbReference type="PRINTS" id="PR00368">
    <property type="entry name" value="FADPNR"/>
</dbReference>
<dbReference type="SUPFAM" id="SSF51905">
    <property type="entry name" value="FAD/NAD(P)-binding domain"/>
    <property type="match status" value="2"/>
</dbReference>
<evidence type="ECO:0000313" key="5">
    <source>
        <dbReference type="Proteomes" id="UP001236559"/>
    </source>
</evidence>
<keyword evidence="1" id="KW-0285">Flavoprotein</keyword>
<keyword evidence="2 4" id="KW-0560">Oxidoreductase</keyword>
<evidence type="ECO:0000256" key="1">
    <source>
        <dbReference type="ARBA" id="ARBA00022630"/>
    </source>
</evidence>
<dbReference type="EC" id="1.8.1.9" evidence="4"/>
<dbReference type="GO" id="GO:0004791">
    <property type="term" value="F:thioredoxin-disulfide reductase (NADPH) activity"/>
    <property type="evidence" value="ECO:0007669"/>
    <property type="project" value="UniProtKB-EC"/>
</dbReference>
<dbReference type="PRINTS" id="PR00469">
    <property type="entry name" value="PNDRDTASEII"/>
</dbReference>
<dbReference type="Proteomes" id="UP001236559">
    <property type="component" value="Unassembled WGS sequence"/>
</dbReference>
<dbReference type="Pfam" id="PF07992">
    <property type="entry name" value="Pyr_redox_2"/>
    <property type="match status" value="1"/>
</dbReference>
<feature type="domain" description="FAD/NAD(P)-binding" evidence="3">
    <location>
        <begin position="3"/>
        <end position="278"/>
    </location>
</feature>
<name>A0ABU0AV09_9FIRM</name>
<protein>
    <submittedName>
        <fullName evidence="4">Thioredoxin reductase (NADPH)</fullName>
        <ecNumber evidence="4">1.8.1.9</ecNumber>
    </submittedName>
</protein>
<dbReference type="EMBL" id="JAUSTN010000005">
    <property type="protein sequence ID" value="MDQ0275054.1"/>
    <property type="molecule type" value="Genomic_DNA"/>
</dbReference>
<dbReference type="Gene3D" id="3.50.50.60">
    <property type="entry name" value="FAD/NAD(P)-binding domain"/>
    <property type="match status" value="2"/>
</dbReference>
<evidence type="ECO:0000256" key="2">
    <source>
        <dbReference type="ARBA" id="ARBA00023002"/>
    </source>
</evidence>
<proteinExistence type="predicted"/>
<gene>
    <name evidence="4" type="ORF">J2S72_001078</name>
</gene>
<accession>A0ABU0AV09</accession>
<evidence type="ECO:0000259" key="3">
    <source>
        <dbReference type="Pfam" id="PF07992"/>
    </source>
</evidence>
<dbReference type="InterPro" id="IPR023753">
    <property type="entry name" value="FAD/NAD-binding_dom"/>
</dbReference>
<evidence type="ECO:0000313" key="4">
    <source>
        <dbReference type="EMBL" id="MDQ0275054.1"/>
    </source>
</evidence>
<sequence>MIDIIIIGAGPSGVSAALYAKARGKNILVFEKEKIGGLISNVSKVSHYASVEKDETGPEFAKRLEDQLNYSQIPVKFEEVKKIEKIGDSFKVTTNKDQYASQKVICACGSSLKELPLNVPEDFSVKHWPLGNEEELKGKTVIINGGSDGASKEALYISKFAKEVHIVQDQDKLMCIDEFKRQIENSENIKVHTSSKLLEINVVNGKCLSAKLTNSEIKDDKGIEIYAQIGQNGNSEILKDFANVNNTFLDEDIISKTSGLFFAGDIRVKPVKQIATAVCDGCLAGINACK</sequence>
<dbReference type="PANTHER" id="PTHR48105">
    <property type="entry name" value="THIOREDOXIN REDUCTASE 1-RELATED-RELATED"/>
    <property type="match status" value="1"/>
</dbReference>
<dbReference type="InterPro" id="IPR050097">
    <property type="entry name" value="Ferredoxin-NADP_redctase_2"/>
</dbReference>
<dbReference type="InterPro" id="IPR036188">
    <property type="entry name" value="FAD/NAD-bd_sf"/>
</dbReference>
<comment type="caution">
    <text evidence="4">The sequence shown here is derived from an EMBL/GenBank/DDBJ whole genome shotgun (WGS) entry which is preliminary data.</text>
</comment>
<dbReference type="RefSeq" id="WP_023056069.1">
    <property type="nucleotide sequence ID" value="NZ_JAUSTN010000005.1"/>
</dbReference>
<organism evidence="4 5">
    <name type="scientific">Peptoniphilus koenoeneniae</name>
    <dbReference type="NCBI Taxonomy" id="507751"/>
    <lineage>
        <taxon>Bacteria</taxon>
        <taxon>Bacillati</taxon>
        <taxon>Bacillota</taxon>
        <taxon>Tissierellia</taxon>
        <taxon>Tissierellales</taxon>
        <taxon>Peptoniphilaceae</taxon>
        <taxon>Peptoniphilus</taxon>
    </lineage>
</organism>
<keyword evidence="5" id="KW-1185">Reference proteome</keyword>
<reference evidence="4 5" key="1">
    <citation type="submission" date="2023-07" db="EMBL/GenBank/DDBJ databases">
        <title>Genomic Encyclopedia of Type Strains, Phase IV (KMG-IV): sequencing the most valuable type-strain genomes for metagenomic binning, comparative biology and taxonomic classification.</title>
        <authorList>
            <person name="Goeker M."/>
        </authorList>
    </citation>
    <scope>NUCLEOTIDE SEQUENCE [LARGE SCALE GENOMIC DNA]</scope>
    <source>
        <strain evidence="4 5">DSM 22616</strain>
    </source>
</reference>